<gene>
    <name evidence="1" type="ORF">CUN48_18690</name>
</gene>
<protein>
    <recommendedName>
        <fullName evidence="3">DUF11 domain-containing protein</fullName>
    </recommendedName>
</protein>
<proteinExistence type="predicted"/>
<dbReference type="AlphaFoldDB" id="A0A2M8Q6Q6"/>
<evidence type="ECO:0000313" key="1">
    <source>
        <dbReference type="EMBL" id="PJF45476.1"/>
    </source>
</evidence>
<organism evidence="1 2">
    <name type="scientific">Candidatus Thermofonsia Clade 3 bacterium</name>
    <dbReference type="NCBI Taxonomy" id="2364212"/>
    <lineage>
        <taxon>Bacteria</taxon>
        <taxon>Bacillati</taxon>
        <taxon>Chloroflexota</taxon>
        <taxon>Candidatus Thermofontia</taxon>
        <taxon>Candidatus Thermofonsia Clade 3</taxon>
    </lineage>
</organism>
<accession>A0A2M8Q6Q6</accession>
<feature type="non-terminal residue" evidence="1">
    <location>
        <position position="125"/>
    </location>
</feature>
<evidence type="ECO:0000313" key="2">
    <source>
        <dbReference type="Proteomes" id="UP000230790"/>
    </source>
</evidence>
<dbReference type="Proteomes" id="UP000230790">
    <property type="component" value="Unassembled WGS sequence"/>
</dbReference>
<reference evidence="1 2" key="1">
    <citation type="submission" date="2017-11" db="EMBL/GenBank/DDBJ databases">
        <title>Evolution of Phototrophy in the Chloroflexi Phylum Driven by Horizontal Gene Transfer.</title>
        <authorList>
            <person name="Ward L.M."/>
            <person name="Hemp J."/>
            <person name="Shih P.M."/>
            <person name="Mcglynn S.E."/>
            <person name="Fischer W."/>
        </authorList>
    </citation>
    <scope>NUCLEOTIDE SEQUENCE [LARGE SCALE GENOMIC DNA]</scope>
    <source>
        <strain evidence="1">JP3_7</strain>
    </source>
</reference>
<dbReference type="EMBL" id="PGTN01001054">
    <property type="protein sequence ID" value="PJF45476.1"/>
    <property type="molecule type" value="Genomic_DNA"/>
</dbReference>
<comment type="caution">
    <text evidence="1">The sequence shown here is derived from an EMBL/GenBank/DDBJ whole genome shotgun (WGS) entry which is preliminary data.</text>
</comment>
<feature type="non-terminal residue" evidence="1">
    <location>
        <position position="1"/>
    </location>
</feature>
<sequence length="125" mass="12591">NNGGPIDGTVQAEISVPNALTYLPQSLQATAGAVSDAAAPLLRWQGVLGAGQAVTVTYQTTLNSGASGVVTTVAQINAPNLSTLTRSAALVVRTSGGDVADPDFFLPGTQPAQMIDPIVDPTSCQ</sequence>
<evidence type="ECO:0008006" key="3">
    <source>
        <dbReference type="Google" id="ProtNLM"/>
    </source>
</evidence>
<name>A0A2M8Q6Q6_9CHLR</name>